<accession>A0A4T0FQU5</accession>
<evidence type="ECO:0000256" key="6">
    <source>
        <dbReference type="ARBA" id="ARBA00023065"/>
    </source>
</evidence>
<dbReference type="Gene3D" id="3.30.40.10">
    <property type="entry name" value="Zinc/RING finger domain, C3HC4 (zinc finger)"/>
    <property type="match status" value="1"/>
</dbReference>
<feature type="compositionally biased region" description="Basic residues" evidence="8">
    <location>
        <begin position="386"/>
        <end position="401"/>
    </location>
</feature>
<dbReference type="InterPro" id="IPR013083">
    <property type="entry name" value="Znf_RING/FYVE/PHD"/>
</dbReference>
<feature type="transmembrane region" description="Helical" evidence="9">
    <location>
        <begin position="1157"/>
        <end position="1176"/>
    </location>
</feature>
<keyword evidence="7 9" id="KW-0472">Membrane</keyword>
<evidence type="ECO:0000256" key="8">
    <source>
        <dbReference type="SAM" id="MobiDB-lite"/>
    </source>
</evidence>
<keyword evidence="5 9" id="KW-1133">Transmembrane helix</keyword>
<feature type="transmembrane region" description="Helical" evidence="9">
    <location>
        <begin position="483"/>
        <end position="507"/>
    </location>
</feature>
<evidence type="ECO:0000313" key="11">
    <source>
        <dbReference type="EMBL" id="TIB11722.1"/>
    </source>
</evidence>
<feature type="transmembrane region" description="Helical" evidence="9">
    <location>
        <begin position="1188"/>
        <end position="1211"/>
    </location>
</feature>
<dbReference type="CDD" id="cd15505">
    <property type="entry name" value="PHD_ING"/>
    <property type="match status" value="1"/>
</dbReference>
<feature type="compositionally biased region" description="Polar residues" evidence="8">
    <location>
        <begin position="218"/>
        <end position="233"/>
    </location>
</feature>
<evidence type="ECO:0000313" key="12">
    <source>
        <dbReference type="Proteomes" id="UP000306954"/>
    </source>
</evidence>
<feature type="transmembrane region" description="Helical" evidence="9">
    <location>
        <begin position="1218"/>
        <end position="1238"/>
    </location>
</feature>
<dbReference type="Gene3D" id="1.20.1420.30">
    <property type="entry name" value="NCX, central ion-binding region"/>
    <property type="match status" value="2"/>
</dbReference>
<dbReference type="InterPro" id="IPR044880">
    <property type="entry name" value="NCX_ion-bd_dom_sf"/>
</dbReference>
<feature type="compositionally biased region" description="Polar residues" evidence="8">
    <location>
        <begin position="1004"/>
        <end position="1017"/>
    </location>
</feature>
<keyword evidence="6" id="KW-0406">Ion transport</keyword>
<feature type="region of interest" description="Disordered" evidence="8">
    <location>
        <begin position="347"/>
        <end position="420"/>
    </location>
</feature>
<feature type="transmembrane region" description="Helical" evidence="9">
    <location>
        <begin position="719"/>
        <end position="741"/>
    </location>
</feature>
<dbReference type="GO" id="GO:0005774">
    <property type="term" value="C:vacuolar membrane"/>
    <property type="evidence" value="ECO:0007669"/>
    <property type="project" value="UniProtKB-ARBA"/>
</dbReference>
<feature type="compositionally biased region" description="Polar residues" evidence="8">
    <location>
        <begin position="167"/>
        <end position="179"/>
    </location>
</feature>
<feature type="compositionally biased region" description="Polar residues" evidence="8">
    <location>
        <begin position="273"/>
        <end position="285"/>
    </location>
</feature>
<evidence type="ECO:0000256" key="1">
    <source>
        <dbReference type="ARBA" id="ARBA00004127"/>
    </source>
</evidence>
<protein>
    <recommendedName>
        <fullName evidence="10">Inhibitor of growth protein N-terminal histone-binding domain-containing protein</fullName>
    </recommendedName>
</protein>
<keyword evidence="3" id="KW-0813">Transport</keyword>
<organism evidence="11 12">
    <name type="scientific">Wallemia ichthyophaga</name>
    <dbReference type="NCBI Taxonomy" id="245174"/>
    <lineage>
        <taxon>Eukaryota</taxon>
        <taxon>Fungi</taxon>
        <taxon>Dikarya</taxon>
        <taxon>Basidiomycota</taxon>
        <taxon>Wallemiomycotina</taxon>
        <taxon>Wallemiomycetes</taxon>
        <taxon>Wallemiales</taxon>
        <taxon>Wallemiaceae</taxon>
        <taxon>Wallemia</taxon>
    </lineage>
</organism>
<dbReference type="Proteomes" id="UP000306954">
    <property type="component" value="Unassembled WGS sequence"/>
</dbReference>
<feature type="compositionally biased region" description="Polar residues" evidence="8">
    <location>
        <begin position="552"/>
        <end position="564"/>
    </location>
</feature>
<dbReference type="InterPro" id="IPR011011">
    <property type="entry name" value="Znf_FYVE_PHD"/>
</dbReference>
<feature type="domain" description="Inhibitor of growth protein N-terminal histone-binding" evidence="10">
    <location>
        <begin position="18"/>
        <end position="114"/>
    </location>
</feature>
<feature type="transmembrane region" description="Helical" evidence="9">
    <location>
        <begin position="601"/>
        <end position="626"/>
    </location>
</feature>
<feature type="compositionally biased region" description="Basic and acidic residues" evidence="8">
    <location>
        <begin position="402"/>
        <end position="420"/>
    </location>
</feature>
<dbReference type="GO" id="GO:0015369">
    <property type="term" value="F:calcium:proton antiporter activity"/>
    <property type="evidence" value="ECO:0007669"/>
    <property type="project" value="TreeGrafter"/>
</dbReference>
<evidence type="ECO:0000259" key="10">
    <source>
        <dbReference type="SMART" id="SM01408"/>
    </source>
</evidence>
<dbReference type="PANTHER" id="PTHR31503:SF10">
    <property type="entry name" value="VNX1 PROTEIN"/>
    <property type="match status" value="1"/>
</dbReference>
<dbReference type="GO" id="GO:0012505">
    <property type="term" value="C:endomembrane system"/>
    <property type="evidence" value="ECO:0007669"/>
    <property type="project" value="UniProtKB-SubCell"/>
</dbReference>
<dbReference type="Pfam" id="PF01699">
    <property type="entry name" value="Na_Ca_ex"/>
    <property type="match status" value="2"/>
</dbReference>
<evidence type="ECO:0000256" key="9">
    <source>
        <dbReference type="SAM" id="Phobius"/>
    </source>
</evidence>
<comment type="subcellular location">
    <subcellularLocation>
        <location evidence="1">Endomembrane system</location>
        <topology evidence="1">Multi-pass membrane protein</topology>
    </subcellularLocation>
</comment>
<feature type="region of interest" description="Disordered" evidence="8">
    <location>
        <begin position="152"/>
        <end position="252"/>
    </location>
</feature>
<evidence type="ECO:0000256" key="3">
    <source>
        <dbReference type="ARBA" id="ARBA00022448"/>
    </source>
</evidence>
<feature type="compositionally biased region" description="Polar residues" evidence="8">
    <location>
        <begin position="350"/>
        <end position="369"/>
    </location>
</feature>
<feature type="region of interest" description="Disordered" evidence="8">
    <location>
        <begin position="540"/>
        <end position="564"/>
    </location>
</feature>
<proteinExistence type="inferred from homology"/>
<dbReference type="InterPro" id="IPR004837">
    <property type="entry name" value="NaCa_Exmemb"/>
</dbReference>
<evidence type="ECO:0000256" key="2">
    <source>
        <dbReference type="ARBA" id="ARBA00008170"/>
    </source>
</evidence>
<dbReference type="SUPFAM" id="SSF57903">
    <property type="entry name" value="FYVE/PHD zinc finger"/>
    <property type="match status" value="1"/>
</dbReference>
<feature type="transmembrane region" description="Helical" evidence="9">
    <location>
        <begin position="859"/>
        <end position="885"/>
    </location>
</feature>
<feature type="transmembrane region" description="Helical" evidence="9">
    <location>
        <begin position="514"/>
        <end position="532"/>
    </location>
</feature>
<dbReference type="EMBL" id="SPOF01000022">
    <property type="protein sequence ID" value="TIB11722.1"/>
    <property type="molecule type" value="Genomic_DNA"/>
</dbReference>
<feature type="compositionally biased region" description="Polar residues" evidence="8">
    <location>
        <begin position="195"/>
        <end position="211"/>
    </location>
</feature>
<name>A0A4T0FQU5_WALIC</name>
<dbReference type="Gene3D" id="6.10.140.1740">
    <property type="match status" value="1"/>
</dbReference>
<keyword evidence="4 9" id="KW-0812">Transmembrane</keyword>
<dbReference type="InterPro" id="IPR004713">
    <property type="entry name" value="CaH_exchang"/>
</dbReference>
<feature type="transmembrane region" description="Helical" evidence="9">
    <location>
        <begin position="826"/>
        <end position="847"/>
    </location>
</feature>
<feature type="region of interest" description="Disordered" evidence="8">
    <location>
        <begin position="965"/>
        <end position="1022"/>
    </location>
</feature>
<gene>
    <name evidence="11" type="ORF">E3P90_02336</name>
</gene>
<dbReference type="InterPro" id="IPR024610">
    <property type="entry name" value="ING_N_histone-binding"/>
</dbReference>
<evidence type="ECO:0000256" key="4">
    <source>
        <dbReference type="ARBA" id="ARBA00022692"/>
    </source>
</evidence>
<dbReference type="Pfam" id="PF03733">
    <property type="entry name" value="YccF"/>
    <property type="match status" value="1"/>
</dbReference>
<reference evidence="11 12" key="1">
    <citation type="submission" date="2019-03" db="EMBL/GenBank/DDBJ databases">
        <title>Sequencing 23 genomes of Wallemia ichthyophaga.</title>
        <authorList>
            <person name="Gostincar C."/>
        </authorList>
    </citation>
    <scope>NUCLEOTIDE SEQUENCE [LARGE SCALE GENOMIC DNA]</scope>
    <source>
        <strain evidence="11 12">EXF-8621</strain>
    </source>
</reference>
<comment type="caution">
    <text evidence="11">The sequence shown here is derived from an EMBL/GenBank/DDBJ whole genome shotgun (WGS) entry which is preliminary data.</text>
</comment>
<dbReference type="Pfam" id="PF12998">
    <property type="entry name" value="ING"/>
    <property type="match status" value="1"/>
</dbReference>
<comment type="similarity">
    <text evidence="2">Belongs to the Ca(2+):cation antiporter (CaCA) (TC 2.A.19) family.</text>
</comment>
<dbReference type="GO" id="GO:0006874">
    <property type="term" value="P:intracellular calcium ion homeostasis"/>
    <property type="evidence" value="ECO:0007669"/>
    <property type="project" value="TreeGrafter"/>
</dbReference>
<dbReference type="InterPro" id="IPR005185">
    <property type="entry name" value="YccF"/>
</dbReference>
<evidence type="ECO:0000256" key="7">
    <source>
        <dbReference type="ARBA" id="ARBA00023136"/>
    </source>
</evidence>
<feature type="compositionally biased region" description="Basic and acidic residues" evidence="8">
    <location>
        <begin position="540"/>
        <end position="550"/>
    </location>
</feature>
<dbReference type="SMART" id="SM01408">
    <property type="entry name" value="ING"/>
    <property type="match status" value="1"/>
</dbReference>
<evidence type="ECO:0000256" key="5">
    <source>
        <dbReference type="ARBA" id="ARBA00022989"/>
    </source>
</evidence>
<feature type="compositionally biased region" description="Low complexity" evidence="8">
    <location>
        <begin position="990"/>
        <end position="1003"/>
    </location>
</feature>
<feature type="region of interest" description="Disordered" evidence="8">
    <location>
        <begin position="1036"/>
        <end position="1082"/>
    </location>
</feature>
<feature type="transmembrane region" description="Helical" evidence="9">
    <location>
        <begin position="905"/>
        <end position="925"/>
    </location>
</feature>
<feature type="transmembrane region" description="Helical" evidence="9">
    <location>
        <begin position="761"/>
        <end position="783"/>
    </location>
</feature>
<sequence>MASTSAGTTPHELHSLNLLHAYLDTLDSIPRELSRHFNELREADANLSNSADQITTRLNRLSASLEEDSLSPKERFLALRDASDTIKQFKLNQEEKIKIGTATCETMLAHTGLFPPAPLFPPSGTNLQRLFARAMLSLSPNAINGRRRALQPPRPAIYNGESRKRPLSTSMNQQGSTKAQARRVPTISGAGPRTAINQRRNESTITNSPNPSEIYANKATTVRQIEKSSQQRRPNGGQPLYSPPPSPYQYSQIPQPIYQQNYIQQPFQQQQYNTSRMAESTNANELAQEPSYEDMDNGQAGGENDGDEARYCYCNGVSYGQMIGCDDEQCQREWFHIACVGLDKAPSVTPRYSRQSSYSTSMAGENNDTNDLEDGRASRTPNKQSQARRKQSKSTLRHHSVHHQDEDNSSEELRQPSDADEDIPAHELTLKERQNAINIEHPFGLPIWKPALYKKSRSATEAANNALHSEPTSHPSSFTMANIAWFLLAGWWLSLLCYLASGFLFLFEWTKKDSLWVTLLYDLAWYISWPFGGKYVEGAGRDPQSHHEDGEINNNEQSTSQNDEYSALLQRSQRETSYGAVLENINQHKPSPKRSKIAERAYYTLLIGLLAPPLCLVSLLSFFAVIPIPMGKLLYELIGYLYASPKQTRFRPAPRVLVPTPSNDNDENDGSLPANQFTVPKLKAGQSLPPTKHGETSTVLLCVYNAGGTRYYKFTVGGVNIFFVNLLPLVFLVILDAFLLQPYVEKKGITSGPLALITSRALLFVLSLSSVIPLSYFIGMAVASISAQSSIGVGSVINATFGSLIEILIYSFALMDSKSSLVEGSLVGSVLAGVLLMPGASMCAGALRKKELRFNAKAAGVTSTMLIMAIIGTLTPTLFYQTYGITQLHVDPHTDSFYQENVKHLMYFCAAVLVLSYLVGLWFSLRTHASQIWQNPQQLMHQMEGVQNAQPNPAALQPKHRASFFKKGGLPVTNDPTTPKKQAPVRPATATLQKQQPPLQTQASSNSVQMRGSQPTLVQVPPSMAGEDFSRAIVAENPTDRPPSLTQSVPEGSIGGAPPSTQTGHDSGHGQGEGGHEAPEWSRTTSSTVLLACTILYAAIAEILVNEVDVVLEGSSIPEKFLGISLFALVPNTTEFMNAMSFALNGNIALSMEISSAYALQVCLLQIPAMVLFSALTSDANTPPQNVFVLIFPRWDAIAIIFAVFLLTYMLTESRSNYYRGTILILSYLVLTAGFYYAPVRTRDDSDSLLTGMATDGVLCNDSTLHLYQKVWFSFQSMFLM</sequence>
<dbReference type="CDD" id="cd16859">
    <property type="entry name" value="ING_ING4_5"/>
    <property type="match status" value="1"/>
</dbReference>
<feature type="region of interest" description="Disordered" evidence="8">
    <location>
        <begin position="269"/>
        <end position="303"/>
    </location>
</feature>
<dbReference type="PANTHER" id="PTHR31503">
    <property type="entry name" value="VACUOLAR CALCIUM ION TRANSPORTER"/>
    <property type="match status" value="1"/>
</dbReference>
<feature type="transmembrane region" description="Helical" evidence="9">
    <location>
        <begin position="795"/>
        <end position="814"/>
    </location>
</feature>